<keyword evidence="1" id="KW-0238">DNA-binding</keyword>
<evidence type="ECO:0000313" key="4">
    <source>
        <dbReference type="EMBL" id="HJB43045.1"/>
    </source>
</evidence>
<dbReference type="InterPro" id="IPR001387">
    <property type="entry name" value="Cro/C1-type_HTH"/>
</dbReference>
<sequence>MDNARFGAFVARLRKEKGLTQRQLAELVGVSDKAVSKWERGLSLPDISLLEPLAGTLGVTVAELLHGERLDAPLPPRQVEALVTGAVQLGQAQRPVDAARRLRWLRIWAGTLGIAAVEVVAAGWLTGQNPLALLSETAGGTAPLVLGLAGFAGLLFCLLEDQLPAYYDEYAVPGYMRGAFHMRLPGVRFTNRNWLPVRRAGFGVSVGVLAGYLPAVLVLQAAFPTLPLMFWPALSLTVQLTGPDGEVLLDETTDTDAVWQLDAPNAVQLTVIGKGHSGAVKAQYAGL</sequence>
<reference evidence="4" key="2">
    <citation type="submission" date="2021-04" db="EMBL/GenBank/DDBJ databases">
        <authorList>
            <person name="Gilroy R."/>
        </authorList>
    </citation>
    <scope>NUCLEOTIDE SEQUENCE</scope>
    <source>
        <strain evidence="4">ChiBcec8-13705</strain>
    </source>
</reference>
<dbReference type="AlphaFoldDB" id="A0A9D2M903"/>
<keyword evidence="2" id="KW-0812">Transmembrane</keyword>
<dbReference type="GO" id="GO:0003677">
    <property type="term" value="F:DNA binding"/>
    <property type="evidence" value="ECO:0007669"/>
    <property type="project" value="UniProtKB-KW"/>
</dbReference>
<evidence type="ECO:0000313" key="5">
    <source>
        <dbReference type="Proteomes" id="UP000886803"/>
    </source>
</evidence>
<reference evidence="4" key="1">
    <citation type="journal article" date="2021" name="PeerJ">
        <title>Extensive microbial diversity within the chicken gut microbiome revealed by metagenomics and culture.</title>
        <authorList>
            <person name="Gilroy R."/>
            <person name="Ravi A."/>
            <person name="Getino M."/>
            <person name="Pursley I."/>
            <person name="Horton D.L."/>
            <person name="Alikhan N.F."/>
            <person name="Baker D."/>
            <person name="Gharbi K."/>
            <person name="Hall N."/>
            <person name="Watson M."/>
            <person name="Adriaenssens E.M."/>
            <person name="Foster-Nyarko E."/>
            <person name="Jarju S."/>
            <person name="Secka A."/>
            <person name="Antonio M."/>
            <person name="Oren A."/>
            <person name="Chaudhuri R.R."/>
            <person name="La Ragione R."/>
            <person name="Hildebrand F."/>
            <person name="Pallen M.J."/>
        </authorList>
    </citation>
    <scope>NUCLEOTIDE SEQUENCE</scope>
    <source>
        <strain evidence="4">ChiBcec8-13705</strain>
    </source>
</reference>
<dbReference type="Pfam" id="PF01381">
    <property type="entry name" value="HTH_3"/>
    <property type="match status" value="1"/>
</dbReference>
<evidence type="ECO:0000256" key="1">
    <source>
        <dbReference type="ARBA" id="ARBA00023125"/>
    </source>
</evidence>
<evidence type="ECO:0000256" key="2">
    <source>
        <dbReference type="SAM" id="Phobius"/>
    </source>
</evidence>
<dbReference type="SMART" id="SM00530">
    <property type="entry name" value="HTH_XRE"/>
    <property type="match status" value="1"/>
</dbReference>
<dbReference type="CDD" id="cd00093">
    <property type="entry name" value="HTH_XRE"/>
    <property type="match status" value="1"/>
</dbReference>
<feature type="transmembrane region" description="Helical" evidence="2">
    <location>
        <begin position="200"/>
        <end position="223"/>
    </location>
</feature>
<dbReference type="PANTHER" id="PTHR46558">
    <property type="entry name" value="TRACRIPTIONAL REGULATORY PROTEIN-RELATED-RELATED"/>
    <property type="match status" value="1"/>
</dbReference>
<dbReference type="PANTHER" id="PTHR46558:SF11">
    <property type="entry name" value="HTH-TYPE TRANSCRIPTIONAL REGULATOR XRE"/>
    <property type="match status" value="1"/>
</dbReference>
<gene>
    <name evidence="4" type="ORF">H9945_11175</name>
</gene>
<organism evidence="4 5">
    <name type="scientific">Candidatus Gemmiger avicola</name>
    <dbReference type="NCBI Taxonomy" id="2838605"/>
    <lineage>
        <taxon>Bacteria</taxon>
        <taxon>Bacillati</taxon>
        <taxon>Bacillota</taxon>
        <taxon>Clostridia</taxon>
        <taxon>Eubacteriales</taxon>
        <taxon>Gemmiger</taxon>
    </lineage>
</organism>
<dbReference type="Gene3D" id="1.10.260.40">
    <property type="entry name" value="lambda repressor-like DNA-binding domains"/>
    <property type="match status" value="1"/>
</dbReference>
<dbReference type="InterPro" id="IPR010982">
    <property type="entry name" value="Lambda_DNA-bd_dom_sf"/>
</dbReference>
<feature type="domain" description="HTH cro/C1-type" evidence="3">
    <location>
        <begin position="10"/>
        <end position="64"/>
    </location>
</feature>
<dbReference type="SUPFAM" id="SSF47413">
    <property type="entry name" value="lambda repressor-like DNA-binding domains"/>
    <property type="match status" value="1"/>
</dbReference>
<protein>
    <submittedName>
        <fullName evidence="4">Helix-turn-helix domain-containing protein</fullName>
    </submittedName>
</protein>
<evidence type="ECO:0000259" key="3">
    <source>
        <dbReference type="PROSITE" id="PS50943"/>
    </source>
</evidence>
<accession>A0A9D2M903</accession>
<proteinExistence type="predicted"/>
<dbReference type="EMBL" id="DWYG01000188">
    <property type="protein sequence ID" value="HJB43045.1"/>
    <property type="molecule type" value="Genomic_DNA"/>
</dbReference>
<name>A0A9D2M903_9FIRM</name>
<feature type="transmembrane region" description="Helical" evidence="2">
    <location>
        <begin position="137"/>
        <end position="159"/>
    </location>
</feature>
<dbReference type="Proteomes" id="UP000886803">
    <property type="component" value="Unassembled WGS sequence"/>
</dbReference>
<comment type="caution">
    <text evidence="4">The sequence shown here is derived from an EMBL/GenBank/DDBJ whole genome shotgun (WGS) entry which is preliminary data.</text>
</comment>
<keyword evidence="2" id="KW-1133">Transmembrane helix</keyword>
<dbReference type="PROSITE" id="PS50943">
    <property type="entry name" value="HTH_CROC1"/>
    <property type="match status" value="1"/>
</dbReference>
<feature type="transmembrane region" description="Helical" evidence="2">
    <location>
        <begin position="104"/>
        <end position="125"/>
    </location>
</feature>
<keyword evidence="2" id="KW-0472">Membrane</keyword>